<reference evidence="1" key="1">
    <citation type="journal article" date="2015" name="Nature">
        <title>Complex archaea that bridge the gap between prokaryotes and eukaryotes.</title>
        <authorList>
            <person name="Spang A."/>
            <person name="Saw J.H."/>
            <person name="Jorgensen S.L."/>
            <person name="Zaremba-Niedzwiedzka K."/>
            <person name="Martijn J."/>
            <person name="Lind A.E."/>
            <person name="van Eijk R."/>
            <person name="Schleper C."/>
            <person name="Guy L."/>
            <person name="Ettema T.J."/>
        </authorList>
    </citation>
    <scope>NUCLEOTIDE SEQUENCE</scope>
</reference>
<comment type="caution">
    <text evidence="1">The sequence shown here is derived from an EMBL/GenBank/DDBJ whole genome shotgun (WGS) entry which is preliminary data.</text>
</comment>
<sequence>MKKYTVVVLDPEHLSISEDPQEATSVHLVEAVNSMSASHRARAKLGYAAEPKRHSCSFHTLAVFPGHLDDAFPGAVVVVDMEEKVEGEALAAVVAYASSEKTTADLKSTPELEIGYKVTLNMEEGLFYPSYEWVRPQKGCGPIPVFTTSAYAFKWLHTLGRPEGKSSKVRRCVYEPSQAASFSQPPSYGKGDSKEFIWIPFYEKTYLNDLFDGTVLADAVMCLED</sequence>
<organism evidence="1">
    <name type="scientific">marine sediment metagenome</name>
    <dbReference type="NCBI Taxonomy" id="412755"/>
    <lineage>
        <taxon>unclassified sequences</taxon>
        <taxon>metagenomes</taxon>
        <taxon>ecological metagenomes</taxon>
    </lineage>
</organism>
<accession>A0A0F9K7W4</accession>
<name>A0A0F9K7W4_9ZZZZ</name>
<gene>
    <name evidence="1" type="ORF">LCGC14_1361860</name>
</gene>
<proteinExistence type="predicted"/>
<dbReference type="AlphaFoldDB" id="A0A0F9K7W4"/>
<evidence type="ECO:0000313" key="1">
    <source>
        <dbReference type="EMBL" id="KKM78244.1"/>
    </source>
</evidence>
<protein>
    <submittedName>
        <fullName evidence="1">Uncharacterized protein</fullName>
    </submittedName>
</protein>
<dbReference type="EMBL" id="LAZR01008521">
    <property type="protein sequence ID" value="KKM78244.1"/>
    <property type="molecule type" value="Genomic_DNA"/>
</dbReference>